<gene>
    <name evidence="1" type="ORF">WN51_12120</name>
</gene>
<dbReference type="Proteomes" id="UP000053105">
    <property type="component" value="Unassembled WGS sequence"/>
</dbReference>
<proteinExistence type="predicted"/>
<keyword evidence="2" id="KW-1185">Reference proteome</keyword>
<sequence>MNANFHRFMIEANKHRAEMCVTPYQSLLEKWSFEQFKSICAAMGVYFCSTIQQGGYLSSLAGNLAEPEASTKIKDTLEARQSITDIYGAPDLDSESPDRVSVRYGIPYVEVHNYSSMAQVPHAPETLVPKKCSIPMLLRLEFCSHIILLHLRDPSTPLQIGQQLFVL</sequence>
<reference evidence="1 2" key="1">
    <citation type="submission" date="2015-07" db="EMBL/GenBank/DDBJ databases">
        <title>The genome of Melipona quadrifasciata.</title>
        <authorList>
            <person name="Pan H."/>
            <person name="Kapheim K."/>
        </authorList>
    </citation>
    <scope>NUCLEOTIDE SEQUENCE [LARGE SCALE GENOMIC DNA]</scope>
    <source>
        <strain evidence="1">0111107301</strain>
        <tissue evidence="1">Whole body</tissue>
    </source>
</reference>
<organism evidence="1 2">
    <name type="scientific">Melipona quadrifasciata</name>
    <dbReference type="NCBI Taxonomy" id="166423"/>
    <lineage>
        <taxon>Eukaryota</taxon>
        <taxon>Metazoa</taxon>
        <taxon>Ecdysozoa</taxon>
        <taxon>Arthropoda</taxon>
        <taxon>Hexapoda</taxon>
        <taxon>Insecta</taxon>
        <taxon>Pterygota</taxon>
        <taxon>Neoptera</taxon>
        <taxon>Endopterygota</taxon>
        <taxon>Hymenoptera</taxon>
        <taxon>Apocrita</taxon>
        <taxon>Aculeata</taxon>
        <taxon>Apoidea</taxon>
        <taxon>Anthophila</taxon>
        <taxon>Apidae</taxon>
        <taxon>Melipona</taxon>
    </lineage>
</organism>
<protein>
    <submittedName>
        <fullName evidence="1">Uncharacterized protein</fullName>
    </submittedName>
</protein>
<dbReference type="EMBL" id="KQ435748">
    <property type="protein sequence ID" value="KOX76439.1"/>
    <property type="molecule type" value="Genomic_DNA"/>
</dbReference>
<name>A0A0M9A5S7_9HYME</name>
<dbReference type="AlphaFoldDB" id="A0A0M9A5S7"/>
<evidence type="ECO:0000313" key="1">
    <source>
        <dbReference type="EMBL" id="KOX76439.1"/>
    </source>
</evidence>
<accession>A0A0M9A5S7</accession>
<evidence type="ECO:0000313" key="2">
    <source>
        <dbReference type="Proteomes" id="UP000053105"/>
    </source>
</evidence>